<keyword evidence="5 7" id="KW-1133">Transmembrane helix</keyword>
<protein>
    <submittedName>
        <fullName evidence="9">Sugar ABC transporter permease</fullName>
    </submittedName>
</protein>
<dbReference type="AlphaFoldDB" id="A0A5B8M696"/>
<sequence length="277" mass="30620">MAPSLLILGTFVLYPILRTLYYSFFDWSVGAAVQPFVGLGNYVKLFSDPQFWNALGVTLEFTIVSVVLLIALGLLTALALQSEGLGTRIARSVFFFPTIVSLATLGLVWKFLLDPDIGLVGGITKALGLPPVAWLQSEQLALPTLIFVSVWRSVGFAMILFVAALKGVPAERYEAGRIDGAGQFSLFWYITLPSIRPTMLFATMMLTIQSLQVFDLVYVMTGGGPLYRTDTLVNLIYRDGFVNFQTGYAAAISWVLFALIMLISLIQLRIFRYNDVD</sequence>
<dbReference type="InterPro" id="IPR051393">
    <property type="entry name" value="ABC_transporter_permease"/>
</dbReference>
<keyword evidence="2 7" id="KW-0813">Transport</keyword>
<gene>
    <name evidence="9" type="ORF">FPZ11_14870</name>
</gene>
<feature type="transmembrane region" description="Helical" evidence="7">
    <location>
        <begin position="248"/>
        <end position="271"/>
    </location>
</feature>
<accession>A0A5B8M696</accession>
<keyword evidence="4 7" id="KW-0812">Transmembrane</keyword>
<dbReference type="SUPFAM" id="SSF161098">
    <property type="entry name" value="MetI-like"/>
    <property type="match status" value="1"/>
</dbReference>
<organism evidence="9 10">
    <name type="scientific">Humibacter ginsenosidimutans</name>
    <dbReference type="NCBI Taxonomy" id="2599293"/>
    <lineage>
        <taxon>Bacteria</taxon>
        <taxon>Bacillati</taxon>
        <taxon>Actinomycetota</taxon>
        <taxon>Actinomycetes</taxon>
        <taxon>Micrococcales</taxon>
        <taxon>Microbacteriaceae</taxon>
        <taxon>Humibacter</taxon>
    </lineage>
</organism>
<keyword evidence="3" id="KW-1003">Cell membrane</keyword>
<evidence type="ECO:0000256" key="3">
    <source>
        <dbReference type="ARBA" id="ARBA00022475"/>
    </source>
</evidence>
<feature type="transmembrane region" description="Helical" evidence="7">
    <location>
        <begin position="186"/>
        <end position="208"/>
    </location>
</feature>
<dbReference type="PANTHER" id="PTHR30193">
    <property type="entry name" value="ABC TRANSPORTER PERMEASE PROTEIN"/>
    <property type="match status" value="1"/>
</dbReference>
<evidence type="ECO:0000256" key="4">
    <source>
        <dbReference type="ARBA" id="ARBA00022692"/>
    </source>
</evidence>
<reference evidence="9 10" key="1">
    <citation type="submission" date="2019-07" db="EMBL/GenBank/DDBJ databases">
        <title>Full genome sequence of Humibacter sp. WJ7-1.</title>
        <authorList>
            <person name="Im W.-T."/>
        </authorList>
    </citation>
    <scope>NUCLEOTIDE SEQUENCE [LARGE SCALE GENOMIC DNA]</scope>
    <source>
        <strain evidence="9 10">WJ7-1</strain>
    </source>
</reference>
<evidence type="ECO:0000313" key="9">
    <source>
        <dbReference type="EMBL" id="QDZ15883.1"/>
    </source>
</evidence>
<comment type="subcellular location">
    <subcellularLocation>
        <location evidence="1 7">Cell membrane</location>
        <topology evidence="1 7">Multi-pass membrane protein</topology>
    </subcellularLocation>
</comment>
<dbReference type="EMBL" id="CP042305">
    <property type="protein sequence ID" value="QDZ15883.1"/>
    <property type="molecule type" value="Genomic_DNA"/>
</dbReference>
<dbReference type="Proteomes" id="UP000320216">
    <property type="component" value="Chromosome"/>
</dbReference>
<evidence type="ECO:0000259" key="8">
    <source>
        <dbReference type="PROSITE" id="PS50928"/>
    </source>
</evidence>
<keyword evidence="10" id="KW-1185">Reference proteome</keyword>
<comment type="similarity">
    <text evidence="7">Belongs to the binding-protein-dependent transport system permease family.</text>
</comment>
<dbReference type="KEGG" id="huw:FPZ11_14870"/>
<dbReference type="RefSeq" id="WP_146321917.1">
    <property type="nucleotide sequence ID" value="NZ_CP042305.1"/>
</dbReference>
<dbReference type="PANTHER" id="PTHR30193:SF37">
    <property type="entry name" value="INNER MEMBRANE ABC TRANSPORTER PERMEASE PROTEIN YCJO"/>
    <property type="match status" value="1"/>
</dbReference>
<feature type="transmembrane region" description="Helical" evidence="7">
    <location>
        <begin position="92"/>
        <end position="112"/>
    </location>
</feature>
<feature type="transmembrane region" description="Helical" evidence="7">
    <location>
        <begin position="140"/>
        <end position="165"/>
    </location>
</feature>
<evidence type="ECO:0000313" key="10">
    <source>
        <dbReference type="Proteomes" id="UP000320216"/>
    </source>
</evidence>
<dbReference type="InterPro" id="IPR000515">
    <property type="entry name" value="MetI-like"/>
</dbReference>
<feature type="domain" description="ABC transmembrane type-1" evidence="8">
    <location>
        <begin position="55"/>
        <end position="267"/>
    </location>
</feature>
<dbReference type="PROSITE" id="PS50928">
    <property type="entry name" value="ABC_TM1"/>
    <property type="match status" value="1"/>
</dbReference>
<evidence type="ECO:0000256" key="2">
    <source>
        <dbReference type="ARBA" id="ARBA00022448"/>
    </source>
</evidence>
<evidence type="ECO:0000256" key="6">
    <source>
        <dbReference type="ARBA" id="ARBA00023136"/>
    </source>
</evidence>
<keyword evidence="6 7" id="KW-0472">Membrane</keyword>
<dbReference type="InterPro" id="IPR035906">
    <property type="entry name" value="MetI-like_sf"/>
</dbReference>
<dbReference type="CDD" id="cd06261">
    <property type="entry name" value="TM_PBP2"/>
    <property type="match status" value="1"/>
</dbReference>
<name>A0A5B8M696_9MICO</name>
<feature type="transmembrane region" description="Helical" evidence="7">
    <location>
        <begin position="55"/>
        <end position="80"/>
    </location>
</feature>
<dbReference type="GO" id="GO:0055085">
    <property type="term" value="P:transmembrane transport"/>
    <property type="evidence" value="ECO:0007669"/>
    <property type="project" value="InterPro"/>
</dbReference>
<proteinExistence type="inferred from homology"/>
<dbReference type="Pfam" id="PF00528">
    <property type="entry name" value="BPD_transp_1"/>
    <property type="match status" value="1"/>
</dbReference>
<evidence type="ECO:0000256" key="5">
    <source>
        <dbReference type="ARBA" id="ARBA00022989"/>
    </source>
</evidence>
<dbReference type="OrthoDB" id="9805974at2"/>
<dbReference type="GO" id="GO:0005886">
    <property type="term" value="C:plasma membrane"/>
    <property type="evidence" value="ECO:0007669"/>
    <property type="project" value="UniProtKB-SubCell"/>
</dbReference>
<evidence type="ECO:0000256" key="1">
    <source>
        <dbReference type="ARBA" id="ARBA00004651"/>
    </source>
</evidence>
<dbReference type="Gene3D" id="1.10.3720.10">
    <property type="entry name" value="MetI-like"/>
    <property type="match status" value="1"/>
</dbReference>
<evidence type="ECO:0000256" key="7">
    <source>
        <dbReference type="RuleBase" id="RU363032"/>
    </source>
</evidence>